<sequence>MNEHVTGHPGGVAVEPVRICAAEDLIDGGVGVRRAATLGGSEVVVFFVRYDGRAYGYLNRCAHVPMELDWAEGQFFESSGLYLMCATHGAIYAPDTGKCVGGPCRGARLRPVQVDERDTPEGRAVFWLPDGELSPASA</sequence>
<dbReference type="PANTHER" id="PTHR40261:SF1">
    <property type="entry name" value="RIESKE DOMAIN-CONTAINING PROTEIN"/>
    <property type="match status" value="1"/>
</dbReference>
<dbReference type="OrthoDB" id="9794779at2"/>
<evidence type="ECO:0000259" key="5">
    <source>
        <dbReference type="PROSITE" id="PS51296"/>
    </source>
</evidence>
<dbReference type="InterPro" id="IPR017941">
    <property type="entry name" value="Rieske_2Fe-2S"/>
</dbReference>
<keyword evidence="2" id="KW-0479">Metal-binding</keyword>
<dbReference type="Gene3D" id="2.102.10.10">
    <property type="entry name" value="Rieske [2Fe-2S] iron-sulphur domain"/>
    <property type="match status" value="1"/>
</dbReference>
<keyword evidence="4" id="KW-0411">Iron-sulfur</keyword>
<dbReference type="GO" id="GO:0051537">
    <property type="term" value="F:2 iron, 2 sulfur cluster binding"/>
    <property type="evidence" value="ECO:0007669"/>
    <property type="project" value="UniProtKB-KW"/>
</dbReference>
<organism evidence="6 7">
    <name type="scientific">Paraburkholderia lacunae</name>
    <dbReference type="NCBI Taxonomy" id="2211104"/>
    <lineage>
        <taxon>Bacteria</taxon>
        <taxon>Pseudomonadati</taxon>
        <taxon>Pseudomonadota</taxon>
        <taxon>Betaproteobacteria</taxon>
        <taxon>Burkholderiales</taxon>
        <taxon>Burkholderiaceae</taxon>
        <taxon>Paraburkholderia</taxon>
    </lineage>
</organism>
<feature type="domain" description="Rieske" evidence="5">
    <location>
        <begin position="17"/>
        <end position="118"/>
    </location>
</feature>
<evidence type="ECO:0000313" key="6">
    <source>
        <dbReference type="EMBL" id="RDK01400.1"/>
    </source>
</evidence>
<dbReference type="PANTHER" id="PTHR40261">
    <property type="match status" value="1"/>
</dbReference>
<proteinExistence type="predicted"/>
<evidence type="ECO:0000256" key="4">
    <source>
        <dbReference type="ARBA" id="ARBA00023014"/>
    </source>
</evidence>
<reference evidence="7" key="1">
    <citation type="submission" date="2018-05" db="EMBL/GenBank/DDBJ databases">
        <authorList>
            <person name="Feng T."/>
        </authorList>
    </citation>
    <scope>NUCLEOTIDE SEQUENCE [LARGE SCALE GENOMIC DNA]</scope>
    <source>
        <strain evidence="7">S27</strain>
    </source>
</reference>
<dbReference type="AlphaFoldDB" id="A0A370N718"/>
<dbReference type="Pfam" id="PF00355">
    <property type="entry name" value="Rieske"/>
    <property type="match status" value="1"/>
</dbReference>
<gene>
    <name evidence="6" type="ORF">DLM46_18120</name>
</gene>
<evidence type="ECO:0000313" key="7">
    <source>
        <dbReference type="Proteomes" id="UP000254875"/>
    </source>
</evidence>
<comment type="caution">
    <text evidence="6">The sequence shown here is derived from an EMBL/GenBank/DDBJ whole genome shotgun (WGS) entry which is preliminary data.</text>
</comment>
<dbReference type="Proteomes" id="UP000254875">
    <property type="component" value="Unassembled WGS sequence"/>
</dbReference>
<name>A0A370N718_9BURK</name>
<dbReference type="CDD" id="cd03467">
    <property type="entry name" value="Rieske"/>
    <property type="match status" value="1"/>
</dbReference>
<keyword evidence="1" id="KW-0001">2Fe-2S</keyword>
<evidence type="ECO:0000256" key="1">
    <source>
        <dbReference type="ARBA" id="ARBA00022714"/>
    </source>
</evidence>
<keyword evidence="7" id="KW-1185">Reference proteome</keyword>
<evidence type="ECO:0000256" key="3">
    <source>
        <dbReference type="ARBA" id="ARBA00023004"/>
    </source>
</evidence>
<evidence type="ECO:0000256" key="2">
    <source>
        <dbReference type="ARBA" id="ARBA00022723"/>
    </source>
</evidence>
<dbReference type="EMBL" id="QHKS01000011">
    <property type="protein sequence ID" value="RDK01400.1"/>
    <property type="molecule type" value="Genomic_DNA"/>
</dbReference>
<dbReference type="SUPFAM" id="SSF50022">
    <property type="entry name" value="ISP domain"/>
    <property type="match status" value="1"/>
</dbReference>
<protein>
    <submittedName>
        <fullName evidence="6">Rieske (2Fe-2S) protein</fullName>
    </submittedName>
</protein>
<dbReference type="GO" id="GO:0046872">
    <property type="term" value="F:metal ion binding"/>
    <property type="evidence" value="ECO:0007669"/>
    <property type="project" value="UniProtKB-KW"/>
</dbReference>
<accession>A0A370N718</accession>
<keyword evidence="3" id="KW-0408">Iron</keyword>
<dbReference type="PROSITE" id="PS51296">
    <property type="entry name" value="RIESKE"/>
    <property type="match status" value="1"/>
</dbReference>
<dbReference type="InterPro" id="IPR036922">
    <property type="entry name" value="Rieske_2Fe-2S_sf"/>
</dbReference>